<comment type="caution">
    <text evidence="2">The sequence shown here is derived from an EMBL/GenBank/DDBJ whole genome shotgun (WGS) entry which is preliminary data.</text>
</comment>
<gene>
    <name evidence="2" type="ORF">FHS44_005812</name>
</gene>
<feature type="signal peptide" evidence="1">
    <location>
        <begin position="1"/>
        <end position="28"/>
    </location>
</feature>
<proteinExistence type="predicted"/>
<keyword evidence="3" id="KW-1185">Reference proteome</keyword>
<keyword evidence="1" id="KW-0732">Signal</keyword>
<dbReference type="AlphaFoldDB" id="A0A7W7QRZ0"/>
<evidence type="ECO:0000256" key="1">
    <source>
        <dbReference type="SAM" id="SignalP"/>
    </source>
</evidence>
<reference evidence="2 3" key="1">
    <citation type="submission" date="2020-08" db="EMBL/GenBank/DDBJ databases">
        <title>Genomic Encyclopedia of Type Strains, Phase III (KMG-III): the genomes of soil and plant-associated and newly described type strains.</title>
        <authorList>
            <person name="Whitman W."/>
        </authorList>
    </citation>
    <scope>NUCLEOTIDE SEQUENCE [LARGE SCALE GENOMIC DNA]</scope>
    <source>
        <strain evidence="2 3">CECT 8840</strain>
    </source>
</reference>
<dbReference type="RefSeq" id="WP_184720174.1">
    <property type="nucleotide sequence ID" value="NZ_JACHJP010000007.1"/>
</dbReference>
<dbReference type="EMBL" id="JACHJP010000007">
    <property type="protein sequence ID" value="MBB4918682.1"/>
    <property type="molecule type" value="Genomic_DNA"/>
</dbReference>
<evidence type="ECO:0000313" key="2">
    <source>
        <dbReference type="EMBL" id="MBB4918682.1"/>
    </source>
</evidence>
<organism evidence="2 3">
    <name type="scientific">Streptosporangium saharense</name>
    <dbReference type="NCBI Taxonomy" id="1706840"/>
    <lineage>
        <taxon>Bacteria</taxon>
        <taxon>Bacillati</taxon>
        <taxon>Actinomycetota</taxon>
        <taxon>Actinomycetes</taxon>
        <taxon>Streptosporangiales</taxon>
        <taxon>Streptosporangiaceae</taxon>
        <taxon>Streptosporangium</taxon>
    </lineage>
</organism>
<sequence>MLRRLVVSAALAASVLVPTTASTLVATAAPAAATASCTYQRSGNHWNCVTPGAYCPAAAHGRYGYAKVTKRRYTCTRYPNGQWRWKRG</sequence>
<dbReference type="Proteomes" id="UP000552644">
    <property type="component" value="Unassembled WGS sequence"/>
</dbReference>
<protein>
    <submittedName>
        <fullName evidence="2">Uncharacterized protein</fullName>
    </submittedName>
</protein>
<evidence type="ECO:0000313" key="3">
    <source>
        <dbReference type="Proteomes" id="UP000552644"/>
    </source>
</evidence>
<name>A0A7W7QRZ0_9ACTN</name>
<feature type="chain" id="PRO_5038788070" evidence="1">
    <location>
        <begin position="29"/>
        <end position="88"/>
    </location>
</feature>
<accession>A0A7W7QRZ0</accession>